<dbReference type="FunFam" id="3.40.50.11980:FF:000001">
    <property type="entry name" value="ZC3H12A isoform 1"/>
    <property type="match status" value="1"/>
</dbReference>
<proteinExistence type="predicted"/>
<evidence type="ECO:0000259" key="2">
    <source>
        <dbReference type="Pfam" id="PF11977"/>
    </source>
</evidence>
<dbReference type="OrthoDB" id="392925at2759"/>
<gene>
    <name evidence="3" type="ORF">ILUMI_25819</name>
</gene>
<sequence>MKNNSPTKCKRKKRKRIHRKAARGLGSSRNIIKIRCLPHNFIVTKSIKNIIKNVKCTFNNVSKPQSASRNRISINNRITQYIKSNRSVDNFHVFHFTNQFLKQRLIKMANNCSKSNTVIQNITITFDKMLEIRKKRMNFKSGKAKAKNNLANSIIEIDDHQESNNIITIDDGNQLGENSNLVTNPDLKENDDVIIMEDTIQINDNDVIIIGDTVNQENRLVIDNELLKNGNIETNIDSTVENQMLVGENLEEQENLVRPYDVNEENCDNTLKDCTSVEQKQPTLQNVNLSEYIIVEESPCKNSRENSENTSTVNLYKDDIEVKQSNPNDISIPFLSIDDATNHSLIMVSSSSNSTCTNSTISTYANSNNQTRKRKTRSSCSSVITVSDVTDVNYDLDSSDVIFVGEQCEPILPTAKRKKTEPESNSTQTLRRSVRHANKFNKLNEQRRNTSKANNYRNRTLLPNDTSNIPVCMSNNYVDNNICNIGTIRRQGLREIIIDGSNIALGHSNGTIFSVKGLEIAINYFLKRGHKVIAFVPQYRSKCTESSNPQLLRSLNQRQLVIFTPSREVNRRRITPYDDRYIIQYANSCEGIVVSNDNFRDILREKPQWRSTIEKRILMYTWVGDVLMFPEDPLGRYGPNLTQFLKF</sequence>
<organism evidence="3 4">
    <name type="scientific">Ignelater luminosus</name>
    <name type="common">Cucubano</name>
    <name type="synonym">Pyrophorus luminosus</name>
    <dbReference type="NCBI Taxonomy" id="2038154"/>
    <lineage>
        <taxon>Eukaryota</taxon>
        <taxon>Metazoa</taxon>
        <taxon>Ecdysozoa</taxon>
        <taxon>Arthropoda</taxon>
        <taxon>Hexapoda</taxon>
        <taxon>Insecta</taxon>
        <taxon>Pterygota</taxon>
        <taxon>Neoptera</taxon>
        <taxon>Endopterygota</taxon>
        <taxon>Coleoptera</taxon>
        <taxon>Polyphaga</taxon>
        <taxon>Elateriformia</taxon>
        <taxon>Elateroidea</taxon>
        <taxon>Elateridae</taxon>
        <taxon>Agrypninae</taxon>
        <taxon>Pyrophorini</taxon>
        <taxon>Ignelater</taxon>
    </lineage>
</organism>
<dbReference type="InterPro" id="IPR021869">
    <property type="entry name" value="RNase_Zc3h12_NYN"/>
</dbReference>
<dbReference type="GO" id="GO:0005634">
    <property type="term" value="C:nucleus"/>
    <property type="evidence" value="ECO:0007669"/>
    <property type="project" value="TreeGrafter"/>
</dbReference>
<dbReference type="PANTHER" id="PTHR12876:SF35">
    <property type="entry name" value="LD08718P-RELATED"/>
    <property type="match status" value="1"/>
</dbReference>
<dbReference type="EMBL" id="VTPC01090979">
    <property type="protein sequence ID" value="KAF2880356.1"/>
    <property type="molecule type" value="Genomic_DNA"/>
</dbReference>
<dbReference type="PANTHER" id="PTHR12876">
    <property type="entry name" value="N4BP1-RELATED"/>
    <property type="match status" value="1"/>
</dbReference>
<keyword evidence="4" id="KW-1185">Reference proteome</keyword>
<evidence type="ECO:0000313" key="4">
    <source>
        <dbReference type="Proteomes" id="UP000801492"/>
    </source>
</evidence>
<dbReference type="CDD" id="cd18719">
    <property type="entry name" value="PIN_Zc3h12a-N4BP1-like"/>
    <property type="match status" value="1"/>
</dbReference>
<accession>A0A8K0C7Q8</accession>
<name>A0A8K0C7Q8_IGNLU</name>
<dbReference type="Pfam" id="PF11977">
    <property type="entry name" value="RNase_Zc3h12a"/>
    <property type="match status" value="1"/>
</dbReference>
<dbReference type="GO" id="GO:0004521">
    <property type="term" value="F:RNA endonuclease activity"/>
    <property type="evidence" value="ECO:0007669"/>
    <property type="project" value="TreeGrafter"/>
</dbReference>
<reference evidence="3" key="1">
    <citation type="submission" date="2019-08" db="EMBL/GenBank/DDBJ databases">
        <title>The genome of the North American firefly Photinus pyralis.</title>
        <authorList>
            <consortium name="Photinus pyralis genome working group"/>
            <person name="Fallon T.R."/>
            <person name="Sander Lower S.E."/>
            <person name="Weng J.-K."/>
        </authorList>
    </citation>
    <scope>NUCLEOTIDE SEQUENCE</scope>
    <source>
        <strain evidence="3">TRF0915ILg1</strain>
        <tissue evidence="3">Whole body</tissue>
    </source>
</reference>
<feature type="domain" description="RNase NYN" evidence="2">
    <location>
        <begin position="493"/>
        <end position="643"/>
    </location>
</feature>
<feature type="compositionally biased region" description="Basic residues" evidence="1">
    <location>
        <begin position="8"/>
        <end position="22"/>
    </location>
</feature>
<protein>
    <recommendedName>
        <fullName evidence="2">RNase NYN domain-containing protein</fullName>
    </recommendedName>
</protein>
<evidence type="ECO:0000313" key="3">
    <source>
        <dbReference type="EMBL" id="KAF2880356.1"/>
    </source>
</evidence>
<dbReference type="Gene3D" id="3.40.50.11980">
    <property type="match status" value="1"/>
</dbReference>
<comment type="caution">
    <text evidence="3">The sequence shown here is derived from an EMBL/GenBank/DDBJ whole genome shotgun (WGS) entry which is preliminary data.</text>
</comment>
<dbReference type="InterPro" id="IPR051101">
    <property type="entry name" value="ZC3H12/N4BP1_RNase_Reg"/>
</dbReference>
<dbReference type="AlphaFoldDB" id="A0A8K0C7Q8"/>
<feature type="region of interest" description="Disordered" evidence="1">
    <location>
        <begin position="1"/>
        <end position="24"/>
    </location>
</feature>
<dbReference type="GO" id="GO:0036464">
    <property type="term" value="C:cytoplasmic ribonucleoprotein granule"/>
    <property type="evidence" value="ECO:0007669"/>
    <property type="project" value="TreeGrafter"/>
</dbReference>
<dbReference type="GO" id="GO:0003729">
    <property type="term" value="F:mRNA binding"/>
    <property type="evidence" value="ECO:0007669"/>
    <property type="project" value="TreeGrafter"/>
</dbReference>
<evidence type="ECO:0000256" key="1">
    <source>
        <dbReference type="SAM" id="MobiDB-lite"/>
    </source>
</evidence>
<dbReference type="Proteomes" id="UP000801492">
    <property type="component" value="Unassembled WGS sequence"/>
</dbReference>